<feature type="binding site" evidence="6">
    <location>
        <position position="41"/>
    </location>
    <ligand>
        <name>ATP</name>
        <dbReference type="ChEBI" id="CHEBI:30616"/>
    </ligand>
</feature>
<dbReference type="STRING" id="312017.Q22N79"/>
<dbReference type="OrthoDB" id="371082at2759"/>
<dbReference type="SMART" id="SM00220">
    <property type="entry name" value="S_TKc"/>
    <property type="match status" value="1"/>
</dbReference>
<dbReference type="PANTHER" id="PTHR24348">
    <property type="entry name" value="SERINE/THREONINE-PROTEIN KINASE UNC-51-RELATED"/>
    <property type="match status" value="1"/>
</dbReference>
<reference evidence="9" key="1">
    <citation type="journal article" date="2006" name="PLoS Biol.">
        <title>Macronuclear genome sequence of the ciliate Tetrahymena thermophila, a model eukaryote.</title>
        <authorList>
            <person name="Eisen J.A."/>
            <person name="Coyne R.S."/>
            <person name="Wu M."/>
            <person name="Wu D."/>
            <person name="Thiagarajan M."/>
            <person name="Wortman J.R."/>
            <person name="Badger J.H."/>
            <person name="Ren Q."/>
            <person name="Amedeo P."/>
            <person name="Jones K.M."/>
            <person name="Tallon L.J."/>
            <person name="Delcher A.L."/>
            <person name="Salzberg S.L."/>
            <person name="Silva J.C."/>
            <person name="Haas B.J."/>
            <person name="Majoros W.H."/>
            <person name="Farzad M."/>
            <person name="Carlton J.M."/>
            <person name="Smith R.K. Jr."/>
            <person name="Garg J."/>
            <person name="Pearlman R.E."/>
            <person name="Karrer K.M."/>
            <person name="Sun L."/>
            <person name="Manning G."/>
            <person name="Elde N.C."/>
            <person name="Turkewitz A.P."/>
            <person name="Asai D.J."/>
            <person name="Wilkes D.E."/>
            <person name="Wang Y."/>
            <person name="Cai H."/>
            <person name="Collins K."/>
            <person name="Stewart B.A."/>
            <person name="Lee S.R."/>
            <person name="Wilamowska K."/>
            <person name="Weinberg Z."/>
            <person name="Ruzzo W.L."/>
            <person name="Wloga D."/>
            <person name="Gaertig J."/>
            <person name="Frankel J."/>
            <person name="Tsao C.-C."/>
            <person name="Gorovsky M.A."/>
            <person name="Keeling P.J."/>
            <person name="Waller R.F."/>
            <person name="Patron N.J."/>
            <person name="Cherry J.M."/>
            <person name="Stover N.A."/>
            <person name="Krieger C.J."/>
            <person name="del Toro C."/>
            <person name="Ryder H.F."/>
            <person name="Williamson S.C."/>
            <person name="Barbeau R.A."/>
            <person name="Hamilton E.P."/>
            <person name="Orias E."/>
        </authorList>
    </citation>
    <scope>NUCLEOTIDE SEQUENCE [LARGE SCALE GENOMIC DNA]</scope>
    <source>
        <strain evidence="9">SB210</strain>
    </source>
</reference>
<dbReference type="AlphaFoldDB" id="Q22N79"/>
<comment type="subunit">
    <text evidence="1">Monomer.</text>
</comment>
<dbReference type="InterPro" id="IPR011009">
    <property type="entry name" value="Kinase-like_dom_sf"/>
</dbReference>
<dbReference type="HOGENOM" id="CLU_000288_37_6_1"/>
<evidence type="ECO:0000256" key="6">
    <source>
        <dbReference type="PROSITE-ProRule" id="PRU10141"/>
    </source>
</evidence>
<feature type="domain" description="Protein kinase" evidence="7">
    <location>
        <begin position="12"/>
        <end position="268"/>
    </location>
</feature>
<evidence type="ECO:0000256" key="2">
    <source>
        <dbReference type="ARBA" id="ARBA00022679"/>
    </source>
</evidence>
<dbReference type="Gene3D" id="1.10.510.10">
    <property type="entry name" value="Transferase(Phosphotransferase) domain 1"/>
    <property type="match status" value="1"/>
</dbReference>
<keyword evidence="5 6" id="KW-0067">ATP-binding</keyword>
<dbReference type="PROSITE" id="PS00108">
    <property type="entry name" value="PROTEIN_KINASE_ST"/>
    <property type="match status" value="1"/>
</dbReference>
<keyword evidence="2" id="KW-0808">Transferase</keyword>
<dbReference type="RefSeq" id="XP_001007151.1">
    <property type="nucleotide sequence ID" value="XM_001007151.3"/>
</dbReference>
<evidence type="ECO:0000256" key="3">
    <source>
        <dbReference type="ARBA" id="ARBA00022741"/>
    </source>
</evidence>
<dbReference type="EMBL" id="GG662857">
    <property type="protein sequence ID" value="EAR86906.1"/>
    <property type="molecule type" value="Genomic_DNA"/>
</dbReference>
<dbReference type="FunFam" id="1.10.510.10:FF:000571">
    <property type="entry name" value="Maternal embryonic leucine zipper kinase"/>
    <property type="match status" value="1"/>
</dbReference>
<dbReference type="GO" id="GO:0004674">
    <property type="term" value="F:protein serine/threonine kinase activity"/>
    <property type="evidence" value="ECO:0007669"/>
    <property type="project" value="InterPro"/>
</dbReference>
<dbReference type="PANTHER" id="PTHR24348:SF22">
    <property type="entry name" value="NON-SPECIFIC SERINE_THREONINE PROTEIN KINASE"/>
    <property type="match status" value="1"/>
</dbReference>
<dbReference type="Pfam" id="PF00069">
    <property type="entry name" value="Pkinase"/>
    <property type="match status" value="1"/>
</dbReference>
<dbReference type="InParanoid" id="Q22N79"/>
<dbReference type="eggNOG" id="KOG0583">
    <property type="taxonomic scope" value="Eukaryota"/>
</dbReference>
<dbReference type="GO" id="GO:0016020">
    <property type="term" value="C:membrane"/>
    <property type="evidence" value="ECO:0007669"/>
    <property type="project" value="TreeGrafter"/>
</dbReference>
<dbReference type="PROSITE" id="PS00107">
    <property type="entry name" value="PROTEIN_KINASE_ATP"/>
    <property type="match status" value="1"/>
</dbReference>
<dbReference type="PROSITE" id="PS50011">
    <property type="entry name" value="PROTEIN_KINASE_DOM"/>
    <property type="match status" value="1"/>
</dbReference>
<dbReference type="InterPro" id="IPR045269">
    <property type="entry name" value="Atg1-like"/>
</dbReference>
<evidence type="ECO:0000256" key="1">
    <source>
        <dbReference type="ARBA" id="ARBA00011245"/>
    </source>
</evidence>
<dbReference type="GO" id="GO:0005776">
    <property type="term" value="C:autophagosome"/>
    <property type="evidence" value="ECO:0007669"/>
    <property type="project" value="TreeGrafter"/>
</dbReference>
<dbReference type="KEGG" id="tet:TTHERM_00213560"/>
<dbReference type="Proteomes" id="UP000009168">
    <property type="component" value="Unassembled WGS sequence"/>
</dbReference>
<keyword evidence="4 8" id="KW-0418">Kinase</keyword>
<evidence type="ECO:0000313" key="8">
    <source>
        <dbReference type="EMBL" id="EAR86906.1"/>
    </source>
</evidence>
<dbReference type="GO" id="GO:0005524">
    <property type="term" value="F:ATP binding"/>
    <property type="evidence" value="ECO:0007669"/>
    <property type="project" value="UniProtKB-UniRule"/>
</dbReference>
<accession>Q22N79</accession>
<dbReference type="OMA" id="MNDIYYF"/>
<evidence type="ECO:0000256" key="4">
    <source>
        <dbReference type="ARBA" id="ARBA00022777"/>
    </source>
</evidence>
<sequence>MNGNLCFDDKFLIDKEVLGKGAFATVVKGLDLKNNQHIACKIVSKQKLKENPTLDNLFAQEIQLQRQLKSPYIIQLYKVYSVDNYYMLMMEYCEGGDLEKYLQKNGPIPEQKAIGFLMQVLAGLREIHSHSIIHRDLKPQNIFIKGNQLKIGDFGCARTAFIDSLNVGKTTVGSSYFKAPEIIEGLEYGFEVDIFSLGVLLYKMLFNSYPFEGQSVQEIYKKMQSVSIDFKKNGVVISNQMIDFLQRLLKFDRNDRITWLQVYQHPVISKNLKNDSISAENIFAPQFIDVQLYQDPKFTNKKFSSIKVQSNLSTSGIAEENKQKSNVQQQDEEKKRMLAELKEAKEKEIQFAVKQYLLKRNIYGQMWELAKSFKKFNIPQIDSKIPALFILKKMKSLNSQLQNELNQRINIFNLKYFNDFLDSEPYEKLQKQINDDSVEIDKLLHPTQQEAIESIQKLNITDQDLIQEIKTLQLTPCFKKFYIESLIAYANGLNQILQKLNDTAQQKGFFYQIILVYEACSIDKLIIDNIEYDFEKHKLEIIHTNPEKYQSIIEQKQTEALN</sequence>
<keyword evidence="9" id="KW-1185">Reference proteome</keyword>
<keyword evidence="3 6" id="KW-0547">Nucleotide-binding</keyword>
<dbReference type="InterPro" id="IPR017441">
    <property type="entry name" value="Protein_kinase_ATP_BS"/>
</dbReference>
<evidence type="ECO:0000313" key="9">
    <source>
        <dbReference type="Proteomes" id="UP000009168"/>
    </source>
</evidence>
<evidence type="ECO:0000256" key="5">
    <source>
        <dbReference type="ARBA" id="ARBA00022840"/>
    </source>
</evidence>
<dbReference type="GO" id="GO:0010506">
    <property type="term" value="P:regulation of autophagy"/>
    <property type="evidence" value="ECO:0007669"/>
    <property type="project" value="InterPro"/>
</dbReference>
<dbReference type="InterPro" id="IPR000719">
    <property type="entry name" value="Prot_kinase_dom"/>
</dbReference>
<dbReference type="InterPro" id="IPR008271">
    <property type="entry name" value="Ser/Thr_kinase_AS"/>
</dbReference>
<protein>
    <submittedName>
        <fullName evidence="8">Serine/Threonine kinase domain protein</fullName>
    </submittedName>
</protein>
<dbReference type="SUPFAM" id="SSF56112">
    <property type="entry name" value="Protein kinase-like (PK-like)"/>
    <property type="match status" value="1"/>
</dbReference>
<name>Q22N79_TETTS</name>
<dbReference type="GO" id="GO:0005829">
    <property type="term" value="C:cytosol"/>
    <property type="evidence" value="ECO:0007669"/>
    <property type="project" value="TreeGrafter"/>
</dbReference>
<dbReference type="GO" id="GO:0000045">
    <property type="term" value="P:autophagosome assembly"/>
    <property type="evidence" value="ECO:0007669"/>
    <property type="project" value="TreeGrafter"/>
</dbReference>
<dbReference type="GeneID" id="7844180"/>
<proteinExistence type="predicted"/>
<dbReference type="GO" id="GO:0000407">
    <property type="term" value="C:phagophore assembly site"/>
    <property type="evidence" value="ECO:0007669"/>
    <property type="project" value="TreeGrafter"/>
</dbReference>
<organism evidence="8 9">
    <name type="scientific">Tetrahymena thermophila (strain SB210)</name>
    <dbReference type="NCBI Taxonomy" id="312017"/>
    <lineage>
        <taxon>Eukaryota</taxon>
        <taxon>Sar</taxon>
        <taxon>Alveolata</taxon>
        <taxon>Ciliophora</taxon>
        <taxon>Intramacronucleata</taxon>
        <taxon>Oligohymenophorea</taxon>
        <taxon>Hymenostomatida</taxon>
        <taxon>Tetrahymenina</taxon>
        <taxon>Tetrahymenidae</taxon>
        <taxon>Tetrahymena</taxon>
    </lineage>
</organism>
<gene>
    <name evidence="8" type="ORF">TTHERM_00213560</name>
</gene>
<evidence type="ECO:0000259" key="7">
    <source>
        <dbReference type="PROSITE" id="PS50011"/>
    </source>
</evidence>